<evidence type="ECO:0000256" key="1">
    <source>
        <dbReference type="SAM" id="MobiDB-lite"/>
    </source>
</evidence>
<evidence type="ECO:0008006" key="4">
    <source>
        <dbReference type="Google" id="ProtNLM"/>
    </source>
</evidence>
<sequence length="186" mass="19714">MASKTLCPDPLRGSHQAIQRGIAGADKVAGRRPYVMRWGMAAAVAVLAACGTQTGSSEGEKQAAPEPYTSLVPAPTSTSTEGRLTASAEFVSPDRMDITRGTKCREEGATGIGKDGELFRCQDRHWVELIFQSPQVGDPCVTDPGGGYFYGEVNTPTHRCEDGRWQTFTGSPSPMPDSPGSPEPPG</sequence>
<feature type="compositionally biased region" description="Pro residues" evidence="1">
    <location>
        <begin position="173"/>
        <end position="186"/>
    </location>
</feature>
<evidence type="ECO:0000313" key="3">
    <source>
        <dbReference type="Proteomes" id="UP001500443"/>
    </source>
</evidence>
<accession>A0ABN2XZK5</accession>
<feature type="region of interest" description="Disordered" evidence="1">
    <location>
        <begin position="55"/>
        <end position="83"/>
    </location>
</feature>
<gene>
    <name evidence="2" type="ORF">GCM10009802_21640</name>
</gene>
<comment type="caution">
    <text evidence="2">The sequence shown here is derived from an EMBL/GenBank/DDBJ whole genome shotgun (WGS) entry which is preliminary data.</text>
</comment>
<name>A0ABN2XZK5_9ACTN</name>
<organism evidence="2 3">
    <name type="scientific">Streptomyces synnematoformans</name>
    <dbReference type="NCBI Taxonomy" id="415721"/>
    <lineage>
        <taxon>Bacteria</taxon>
        <taxon>Bacillati</taxon>
        <taxon>Actinomycetota</taxon>
        <taxon>Actinomycetes</taxon>
        <taxon>Kitasatosporales</taxon>
        <taxon>Streptomycetaceae</taxon>
        <taxon>Streptomyces</taxon>
    </lineage>
</organism>
<feature type="region of interest" description="Disordered" evidence="1">
    <location>
        <begin position="164"/>
        <end position="186"/>
    </location>
</feature>
<dbReference type="Proteomes" id="UP001500443">
    <property type="component" value="Unassembled WGS sequence"/>
</dbReference>
<evidence type="ECO:0000313" key="2">
    <source>
        <dbReference type="EMBL" id="GAA2119473.1"/>
    </source>
</evidence>
<keyword evidence="3" id="KW-1185">Reference proteome</keyword>
<dbReference type="EMBL" id="BAAAPF010000047">
    <property type="protein sequence ID" value="GAA2119473.1"/>
    <property type="molecule type" value="Genomic_DNA"/>
</dbReference>
<proteinExistence type="predicted"/>
<reference evidence="2 3" key="1">
    <citation type="journal article" date="2019" name="Int. J. Syst. Evol. Microbiol.">
        <title>The Global Catalogue of Microorganisms (GCM) 10K type strain sequencing project: providing services to taxonomists for standard genome sequencing and annotation.</title>
        <authorList>
            <consortium name="The Broad Institute Genomics Platform"/>
            <consortium name="The Broad Institute Genome Sequencing Center for Infectious Disease"/>
            <person name="Wu L."/>
            <person name="Ma J."/>
        </authorList>
    </citation>
    <scope>NUCLEOTIDE SEQUENCE [LARGE SCALE GENOMIC DNA]</scope>
    <source>
        <strain evidence="2 3">JCM 15481</strain>
    </source>
</reference>
<protein>
    <recommendedName>
        <fullName evidence="4">Lipoprotein</fullName>
    </recommendedName>
</protein>